<evidence type="ECO:0008006" key="4">
    <source>
        <dbReference type="Google" id="ProtNLM"/>
    </source>
</evidence>
<evidence type="ECO:0000256" key="1">
    <source>
        <dbReference type="SAM" id="Phobius"/>
    </source>
</evidence>
<feature type="transmembrane region" description="Helical" evidence="1">
    <location>
        <begin position="102"/>
        <end position="122"/>
    </location>
</feature>
<evidence type="ECO:0000313" key="2">
    <source>
        <dbReference type="EMBL" id="ADZ84767.1"/>
    </source>
</evidence>
<dbReference type="STRING" id="642492.Clole_3071"/>
<protein>
    <recommendedName>
        <fullName evidence="4">DUF3021 domain-containing protein</fullName>
    </recommendedName>
</protein>
<keyword evidence="1" id="KW-1133">Transmembrane helix</keyword>
<organism evidence="2 3">
    <name type="scientific">Cellulosilyticum lentocellum (strain ATCC 49066 / DSM 5427 / NCIMB 11756 / RHM5)</name>
    <name type="common">Clostridium lentocellum</name>
    <dbReference type="NCBI Taxonomy" id="642492"/>
    <lineage>
        <taxon>Bacteria</taxon>
        <taxon>Bacillati</taxon>
        <taxon>Bacillota</taxon>
        <taxon>Clostridia</taxon>
        <taxon>Lachnospirales</taxon>
        <taxon>Cellulosilyticaceae</taxon>
        <taxon>Cellulosilyticum</taxon>
    </lineage>
</organism>
<keyword evidence="1" id="KW-0812">Transmembrane</keyword>
<feature type="transmembrane region" description="Helical" evidence="1">
    <location>
        <begin position="12"/>
        <end position="31"/>
    </location>
</feature>
<evidence type="ECO:0000313" key="3">
    <source>
        <dbReference type="Proteomes" id="UP000008467"/>
    </source>
</evidence>
<name>F2JNJ1_CELLD</name>
<dbReference type="RefSeq" id="WP_013658046.1">
    <property type="nucleotide sequence ID" value="NC_015275.1"/>
</dbReference>
<keyword evidence="1" id="KW-0472">Membrane</keyword>
<reference evidence="2 3" key="1">
    <citation type="journal article" date="2011" name="J. Bacteriol.">
        <title>Complete genome sequence of the cellulose-degrading bacterium Cellulosilyticum lentocellum.</title>
        <authorList>
            <consortium name="US DOE Joint Genome Institute"/>
            <person name="Miller D.A."/>
            <person name="Suen G."/>
            <person name="Bruce D."/>
            <person name="Copeland A."/>
            <person name="Cheng J.F."/>
            <person name="Detter C."/>
            <person name="Goodwin L.A."/>
            <person name="Han C.S."/>
            <person name="Hauser L.J."/>
            <person name="Land M.L."/>
            <person name="Lapidus A."/>
            <person name="Lucas S."/>
            <person name="Meincke L."/>
            <person name="Pitluck S."/>
            <person name="Tapia R."/>
            <person name="Teshima H."/>
            <person name="Woyke T."/>
            <person name="Fox B.G."/>
            <person name="Angert E.R."/>
            <person name="Currie C.R."/>
        </authorList>
    </citation>
    <scope>NUCLEOTIDE SEQUENCE [LARGE SCALE GENOMIC DNA]</scope>
    <source>
        <strain evidence="3">ATCC 49066 / DSM 5427 / NCIMB 11756 / RHM5</strain>
    </source>
</reference>
<accession>F2JNJ1</accession>
<dbReference type="Proteomes" id="UP000008467">
    <property type="component" value="Chromosome"/>
</dbReference>
<proteinExistence type="predicted"/>
<dbReference type="KEGG" id="cle:Clole_3071"/>
<dbReference type="InterPro" id="IPR021560">
    <property type="entry name" value="DUF3021"/>
</dbReference>
<dbReference type="Pfam" id="PF11457">
    <property type="entry name" value="DUF3021"/>
    <property type="match status" value="1"/>
</dbReference>
<dbReference type="EMBL" id="CP002582">
    <property type="protein sequence ID" value="ADZ84767.1"/>
    <property type="molecule type" value="Genomic_DNA"/>
</dbReference>
<sequence length="146" mass="17016">MKEEIRRIMNQFFIITTGTVGGATLFTAFFYNEGDISQSILWQILVLSFLTACMNIIFHSAKELTKKQMIFRQGVHFIVVFIILMVGGLSFEWVEGKDIKQIITFSLIIVAVYVFVCTIVYLNDRKTTDRLNEKLKVYRDKKQQEE</sequence>
<feature type="transmembrane region" description="Helical" evidence="1">
    <location>
        <begin position="37"/>
        <end position="58"/>
    </location>
</feature>
<gene>
    <name evidence="2" type="ordered locus">Clole_3071</name>
</gene>
<dbReference type="HOGENOM" id="CLU_1804279_0_0_9"/>
<dbReference type="eggNOG" id="ENOG50338J2">
    <property type="taxonomic scope" value="Bacteria"/>
</dbReference>
<keyword evidence="3" id="KW-1185">Reference proteome</keyword>
<feature type="transmembrane region" description="Helical" evidence="1">
    <location>
        <begin position="70"/>
        <end position="90"/>
    </location>
</feature>
<dbReference type="AlphaFoldDB" id="F2JNJ1"/>